<keyword evidence="3" id="KW-1185">Reference proteome</keyword>
<evidence type="ECO:0000313" key="3">
    <source>
        <dbReference type="Proteomes" id="UP000248882"/>
    </source>
</evidence>
<dbReference type="EMBL" id="QKZT01000024">
    <property type="protein sequence ID" value="PZX47596.1"/>
    <property type="molecule type" value="Genomic_DNA"/>
</dbReference>
<protein>
    <submittedName>
        <fullName evidence="2">Glycine/D-amino acid oxidase-like deaminating enzyme</fullName>
    </submittedName>
</protein>
<dbReference type="Pfam" id="PF01266">
    <property type="entry name" value="DAO"/>
    <property type="match status" value="1"/>
</dbReference>
<gene>
    <name evidence="2" type="ORF">LV85_03945</name>
</gene>
<feature type="domain" description="FAD dependent oxidoreductase" evidence="1">
    <location>
        <begin position="31"/>
        <end position="374"/>
    </location>
</feature>
<dbReference type="Proteomes" id="UP000248882">
    <property type="component" value="Unassembled WGS sequence"/>
</dbReference>
<dbReference type="PANTHER" id="PTHR13847">
    <property type="entry name" value="SARCOSINE DEHYDROGENASE-RELATED"/>
    <property type="match status" value="1"/>
</dbReference>
<dbReference type="SUPFAM" id="SSF51905">
    <property type="entry name" value="FAD/NAD(P)-binding domain"/>
    <property type="match status" value="1"/>
</dbReference>
<comment type="caution">
    <text evidence="2">The sequence shown here is derived from an EMBL/GenBank/DDBJ whole genome shotgun (WGS) entry which is preliminary data.</text>
</comment>
<dbReference type="InterPro" id="IPR006076">
    <property type="entry name" value="FAD-dep_OxRdtase"/>
</dbReference>
<dbReference type="GO" id="GO:0005737">
    <property type="term" value="C:cytoplasm"/>
    <property type="evidence" value="ECO:0007669"/>
    <property type="project" value="TreeGrafter"/>
</dbReference>
<dbReference type="Gene3D" id="3.30.9.10">
    <property type="entry name" value="D-Amino Acid Oxidase, subunit A, domain 2"/>
    <property type="match status" value="1"/>
</dbReference>
<dbReference type="Gene3D" id="3.50.50.60">
    <property type="entry name" value="FAD/NAD(P)-binding domain"/>
    <property type="match status" value="1"/>
</dbReference>
<sequence length="400" mass="44785">MRLRTFESFWLLKNGLLHSYPHLGETLKTEILVIGGGITGALTSHALLEKGYQVSLIDKRDIAQGSTSATTSMLQYEIDVLLIDLADQIGEKAAATCYQAGRDAILSIGKLIKDLKLDCGFEPKESLYFAHSRKAVKKLKQEFEIRKKHNLGVTWLSATAINKTYGIKCFGGILSDTAASLDAYKFTHELIKFNVGRGMKVYDQTDISEFNLDQKKPELFTSDGVKISCDKVIFCSGFETTKMLKENIADLFDTYATVSEQGINVKPAFNKTLFWNSSDPYLYMRMTDDGRLLVGGEDSKFRMPLFQQKIKERKSKKLQNTIKDIIPSIKFIEDFSWGGTFGSTKDGLPYVGKSPEFENALFVLGFGGNGITFSIQAMDIIPAILKGKKSELAEYYRFGR</sequence>
<evidence type="ECO:0000259" key="1">
    <source>
        <dbReference type="Pfam" id="PF01266"/>
    </source>
</evidence>
<dbReference type="InterPro" id="IPR036188">
    <property type="entry name" value="FAD/NAD-bd_sf"/>
</dbReference>
<accession>A0A2W7QJV8</accession>
<evidence type="ECO:0000313" key="2">
    <source>
        <dbReference type="EMBL" id="PZX47596.1"/>
    </source>
</evidence>
<dbReference type="PRINTS" id="PR00420">
    <property type="entry name" value="RNGMNOXGNASE"/>
</dbReference>
<name>A0A2W7QJV8_9BACT</name>
<proteinExistence type="predicted"/>
<dbReference type="RefSeq" id="WP_111322617.1">
    <property type="nucleotide sequence ID" value="NZ_QKZT01000024.1"/>
</dbReference>
<reference evidence="2 3" key="1">
    <citation type="submission" date="2018-06" db="EMBL/GenBank/DDBJ databases">
        <title>Genomic Encyclopedia of Archaeal and Bacterial Type Strains, Phase II (KMG-II): from individual species to whole genera.</title>
        <authorList>
            <person name="Goeker M."/>
        </authorList>
    </citation>
    <scope>NUCLEOTIDE SEQUENCE [LARGE SCALE GENOMIC DNA]</scope>
    <source>
        <strain evidence="2 3">DSM 19830</strain>
    </source>
</reference>
<dbReference type="OrthoDB" id="9767869at2"/>
<organism evidence="2 3">
    <name type="scientific">Algoriphagus chordae</name>
    <dbReference type="NCBI Taxonomy" id="237019"/>
    <lineage>
        <taxon>Bacteria</taxon>
        <taxon>Pseudomonadati</taxon>
        <taxon>Bacteroidota</taxon>
        <taxon>Cytophagia</taxon>
        <taxon>Cytophagales</taxon>
        <taxon>Cyclobacteriaceae</taxon>
        <taxon>Algoriphagus</taxon>
    </lineage>
</organism>
<dbReference type="AlphaFoldDB" id="A0A2W7QJV8"/>
<dbReference type="PANTHER" id="PTHR13847:SF201">
    <property type="entry name" value="PUTATIBE OXIDOREDUCTASE"/>
    <property type="match status" value="1"/>
</dbReference>